<proteinExistence type="predicted"/>
<dbReference type="EMBL" id="JAUKVY010000022">
    <property type="protein sequence ID" value="MDO1535819.1"/>
    <property type="molecule type" value="Genomic_DNA"/>
</dbReference>
<sequence>MAVIDMAFLCLLWCCYRSAQALRRPFSVAREDPDKSCQQTAKPTAVRSIEFVTAAHNQPRNDKPADDFTAYGMTSEQQIFSLCMTKHRPGAPAMAGIRQ</sequence>
<comment type="caution">
    <text evidence="1">The sequence shown here is derived from an EMBL/GenBank/DDBJ whole genome shotgun (WGS) entry which is preliminary data.</text>
</comment>
<dbReference type="Proteomes" id="UP001169027">
    <property type="component" value="Unassembled WGS sequence"/>
</dbReference>
<evidence type="ECO:0000313" key="1">
    <source>
        <dbReference type="EMBL" id="MDO1535819.1"/>
    </source>
</evidence>
<evidence type="ECO:0008006" key="3">
    <source>
        <dbReference type="Google" id="ProtNLM"/>
    </source>
</evidence>
<evidence type="ECO:0000313" key="2">
    <source>
        <dbReference type="Proteomes" id="UP001169027"/>
    </source>
</evidence>
<keyword evidence="2" id="KW-1185">Reference proteome</keyword>
<gene>
    <name evidence="1" type="ORF">Q2T77_26390</name>
</gene>
<dbReference type="RefSeq" id="WP_301813651.1">
    <property type="nucleotide sequence ID" value="NZ_JAUJZH010000022.1"/>
</dbReference>
<protein>
    <recommendedName>
        <fullName evidence="3">Secreted protein</fullName>
    </recommendedName>
</protein>
<name>A0ABT8SC03_9BURK</name>
<organism evidence="1 2">
    <name type="scientific">Variovorax ginsengisoli</name>
    <dbReference type="NCBI Taxonomy" id="363844"/>
    <lineage>
        <taxon>Bacteria</taxon>
        <taxon>Pseudomonadati</taxon>
        <taxon>Pseudomonadota</taxon>
        <taxon>Betaproteobacteria</taxon>
        <taxon>Burkholderiales</taxon>
        <taxon>Comamonadaceae</taxon>
        <taxon>Variovorax</taxon>
    </lineage>
</organism>
<reference evidence="1" key="1">
    <citation type="submission" date="2023-06" db="EMBL/GenBank/DDBJ databases">
        <authorList>
            <person name="Jiang Y."/>
            <person name="Liu Q."/>
        </authorList>
    </citation>
    <scope>NUCLEOTIDE SEQUENCE</scope>
    <source>
        <strain evidence="1">CGMCC 1.12090</strain>
    </source>
</reference>
<accession>A0ABT8SC03</accession>